<feature type="compositionally biased region" description="Polar residues" evidence="1">
    <location>
        <begin position="61"/>
        <end position="100"/>
    </location>
</feature>
<dbReference type="OrthoDB" id="5855624at2759"/>
<dbReference type="FunCoup" id="E3NUA4">
    <property type="interactions" value="237"/>
</dbReference>
<protein>
    <submittedName>
        <fullName evidence="3">Uncharacterized protein</fullName>
    </submittedName>
</protein>
<dbReference type="EMBL" id="DS270471">
    <property type="protein sequence ID" value="EFO94269.1"/>
    <property type="molecule type" value="Genomic_DNA"/>
</dbReference>
<dbReference type="InParanoid" id="E3NUA4"/>
<gene>
    <name evidence="3" type="ORF">CRE_11626</name>
</gene>
<keyword evidence="2" id="KW-1133">Transmembrane helix</keyword>
<evidence type="ECO:0000313" key="4">
    <source>
        <dbReference type="Proteomes" id="UP000008281"/>
    </source>
</evidence>
<dbReference type="Proteomes" id="UP000008281">
    <property type="component" value="Unassembled WGS sequence"/>
</dbReference>
<evidence type="ECO:0000313" key="3">
    <source>
        <dbReference type="EMBL" id="EFO94269.1"/>
    </source>
</evidence>
<reference evidence="3" key="1">
    <citation type="submission" date="2007-07" db="EMBL/GenBank/DDBJ databases">
        <title>PCAP assembly of the Caenorhabditis remanei genome.</title>
        <authorList>
            <consortium name="The Caenorhabditis remanei Sequencing Consortium"/>
            <person name="Wilson R.K."/>
        </authorList>
    </citation>
    <scope>NUCLEOTIDE SEQUENCE [LARGE SCALE GENOMIC DNA]</scope>
    <source>
        <strain evidence="3">PB4641</strain>
    </source>
</reference>
<dbReference type="AlphaFoldDB" id="E3NUA4"/>
<keyword evidence="2" id="KW-0812">Transmembrane</keyword>
<feature type="region of interest" description="Disordered" evidence="1">
    <location>
        <begin position="488"/>
        <end position="564"/>
    </location>
</feature>
<sequence length="564" mass="62330">MFAFSFLLRFQSENVNFRMKTRRALSIITCLSVLLTAINAQYQINNQNQNPYQHPNHNRLENANANSWGSGQNNQNRGVFNNQAITPFGSANNNTHTNTNKGVTIQFNSVDIPSRHQPFQTVNLCLSAGYPCSSLKLSQNPNHNRLEMQMPTHGVLGSSSNHSESIAIRDIRIIKTRGVFNNQAITPFGSANNNTHTNTNKGVTIQFQLRGYSNPSSALPNSQTCVCPAGYTCSFLKTSPKCYFAFTFIVSSPDESVRYQDTDFFYLDGNGQLPQSSQGQWSQNYVMNLPSKPAAIDVFAHHLGAVITQNGQLVQDDTLTHVDTFVVPLSDTLPAVEGVQNMNQQRTYQGKLLGTSLSMSFSISCTGSLIGPSCDLTCKASHVNANVAACQSNSTGFFSICNYISNGQVDNCKNCPWGIRDSTYCQDDRGSVLDPREAGLVGSGWQTATIILAILTFIFLLLLCALVVFTCLRNRRAPVEKEMITFQRTSSDREPLHSKPNREAATFRQDSTENSRRAMLPPQDAKPIRSAMRKPNYSPVNPNERDDSSFASDVPVRPSRSEVV</sequence>
<feature type="compositionally biased region" description="Basic and acidic residues" evidence="1">
    <location>
        <begin position="490"/>
        <end position="502"/>
    </location>
</feature>
<feature type="region of interest" description="Disordered" evidence="1">
    <location>
        <begin position="48"/>
        <end position="100"/>
    </location>
</feature>
<evidence type="ECO:0000256" key="2">
    <source>
        <dbReference type="SAM" id="Phobius"/>
    </source>
</evidence>
<evidence type="ECO:0000256" key="1">
    <source>
        <dbReference type="SAM" id="MobiDB-lite"/>
    </source>
</evidence>
<proteinExistence type="predicted"/>
<keyword evidence="4" id="KW-1185">Reference proteome</keyword>
<dbReference type="HOGENOM" id="CLU_035273_0_0_1"/>
<feature type="transmembrane region" description="Helical" evidence="2">
    <location>
        <begin position="450"/>
        <end position="472"/>
    </location>
</feature>
<organism evidence="4">
    <name type="scientific">Caenorhabditis remanei</name>
    <name type="common">Caenorhabditis vulgaris</name>
    <dbReference type="NCBI Taxonomy" id="31234"/>
    <lineage>
        <taxon>Eukaryota</taxon>
        <taxon>Metazoa</taxon>
        <taxon>Ecdysozoa</taxon>
        <taxon>Nematoda</taxon>
        <taxon>Chromadorea</taxon>
        <taxon>Rhabditida</taxon>
        <taxon>Rhabditina</taxon>
        <taxon>Rhabditomorpha</taxon>
        <taxon>Rhabditoidea</taxon>
        <taxon>Rhabditidae</taxon>
        <taxon>Peloderinae</taxon>
        <taxon>Caenorhabditis</taxon>
    </lineage>
</organism>
<keyword evidence="2" id="KW-0472">Membrane</keyword>
<accession>E3NUA4</accession>
<name>E3NUA4_CAERE</name>
<dbReference type="eggNOG" id="ENOG502S388">
    <property type="taxonomic scope" value="Eukaryota"/>
</dbReference>